<dbReference type="CDD" id="cd01272">
    <property type="entry name" value="PTB1_Fe65"/>
    <property type="match status" value="1"/>
</dbReference>
<dbReference type="Gene3D" id="2.20.70.10">
    <property type="match status" value="1"/>
</dbReference>
<keyword evidence="5" id="KW-1185">Reference proteome</keyword>
<feature type="region of interest" description="Disordered" evidence="3">
    <location>
        <begin position="636"/>
        <end position="684"/>
    </location>
</feature>
<organism evidence="4 5">
    <name type="scientific">Pristionchus pacificus</name>
    <name type="common">Parasitic nematode worm</name>
    <dbReference type="NCBI Taxonomy" id="54126"/>
    <lineage>
        <taxon>Eukaryota</taxon>
        <taxon>Metazoa</taxon>
        <taxon>Ecdysozoa</taxon>
        <taxon>Nematoda</taxon>
        <taxon>Chromadorea</taxon>
        <taxon>Rhabditida</taxon>
        <taxon>Rhabditina</taxon>
        <taxon>Diplogasteromorpha</taxon>
        <taxon>Diplogasteroidea</taxon>
        <taxon>Neodiplogasteridae</taxon>
        <taxon>Pristionchus</taxon>
    </lineage>
</organism>
<dbReference type="InterPro" id="IPR036020">
    <property type="entry name" value="WW_dom_sf"/>
</dbReference>
<dbReference type="SUPFAM" id="SSF57667">
    <property type="entry name" value="beta-beta-alpha zinc fingers"/>
    <property type="match status" value="1"/>
</dbReference>
<dbReference type="SUPFAM" id="SSF52540">
    <property type="entry name" value="P-loop containing nucleoside triphosphate hydrolases"/>
    <property type="match status" value="1"/>
</dbReference>
<gene>
    <name evidence="4" type="primary">WBGene00278444</name>
</gene>
<dbReference type="Gene3D" id="3.40.50.300">
    <property type="entry name" value="P-loop containing nucleotide triphosphate hydrolases"/>
    <property type="match status" value="1"/>
</dbReference>
<dbReference type="GO" id="GO:0008033">
    <property type="term" value="P:tRNA processing"/>
    <property type="evidence" value="ECO:0007669"/>
    <property type="project" value="InterPro"/>
</dbReference>
<dbReference type="GO" id="GO:0005634">
    <property type="term" value="C:nucleus"/>
    <property type="evidence" value="ECO:0000318"/>
    <property type="project" value="GO_Central"/>
</dbReference>
<sequence>MAHPHQPILFIFGCTGTGKSDLGVEAALKYGGEVVNADSLQVYDELDIACNKITKEEAKGIPHHLLGFLPSTTTDYNVHRYREAALGVIDDIHRRGALPIVVGGTSYYIESLLYKGNLIDSGTDGLHEIEPFSSLSNEELHSELMKVDCESASKVHPNNRMRVWRALQIYLKTGRKKSEYIAQVKETLGTNMGSLRWKKSLLLYLDAPLTILNERLDKRVIKMRTGGLRNEIEQFWDKYSSILNGEQYGILQSIGLKEFLPYLEKRREGEIYENLFTRGIEEVQLHTRQYSNRQRRWVNNRFVKEVEGRENPSFVSLDSSIPSEMFNEGIEVIGRFINGEKIDNGRSNLSLKESKDDANHLFHCEICNRSITGKMSYDIHLKSKPHRMRREEERGAERLRMEESIQISRDGQRVYDGRNEYELGRGRGDGGMNDYRSREGRIPPQDYGRRASHSSETATINFFHDDREEEWEEEVIEEKRSKSFNFTHTIDPIDRRDDRIGGIERRLRTLEEERIEEERRVEERREYERENRRNPHPLPVQRNTSTQSMAVDYSSRDFHQSLAAIDAASRERGERDGVRVTHQGDTTIVTEHRDPYSFYWQLDQTRRPDSPPRPRPPATDYIIDEEEVIETVLSPHSHDSGVISESQYSRPIPLPPRSLPTPVIERDDSPHRPLPNGWEKHQDPSGFSYYWHVDSGKIQRDPPRVISPPPPSPPPQPSTPVYAPPSRPTPQPPRVSPPPPQIIQLPPQQPVIEEHAFKQTTTKRRVENEESVEDGKVEEVNSKSIRFAVRSLGWIEIGEEEISAERSSKAVNGAIAQLSNGLGMEDGVAKWGDGRELIMEMDDNELRLLDPHSMNIIHTEKIHNIRVWGVGRENGRDFAYVARERGSRRLLCHVFRCDTPAKTIANTLRDICRRIVRGTSTAESITSDRRLVRSSELTAVDEPKKLIRCHFIGVTQVPRANGIDVLNDAVDRLVSQVGRHQWILSDVSIAPSTLIISEVNGSEIATCRVRYLSFLGIGRDIKHCAFIMQVSSDSFLCYVFHVEPSAAIMAKTIEAACKLRYQKLLDAHRPDHLSIGKEECDTSLLSPSSPIPNLSIPPSHSLPISFNPSSPSIPSSLPSSSSFDHSRLQVWYNTVRGAFSRLPSLSL</sequence>
<feature type="compositionally biased region" description="Pro residues" evidence="3">
    <location>
        <begin position="705"/>
        <end position="741"/>
    </location>
</feature>
<dbReference type="Pfam" id="PF12874">
    <property type="entry name" value="zf-met"/>
    <property type="match status" value="1"/>
</dbReference>
<dbReference type="SMART" id="SM00456">
    <property type="entry name" value="WW"/>
    <property type="match status" value="1"/>
</dbReference>
<reference evidence="4" key="2">
    <citation type="submission" date="2022-06" db="UniProtKB">
        <authorList>
            <consortium name="EnsemblMetazoa"/>
        </authorList>
    </citation>
    <scope>IDENTIFICATION</scope>
    <source>
        <strain evidence="4">PS312</strain>
    </source>
</reference>
<dbReference type="PROSITE" id="PS00028">
    <property type="entry name" value="ZINC_FINGER_C2H2_1"/>
    <property type="match status" value="1"/>
</dbReference>
<dbReference type="EnsemblMetazoa" id="PPA40075.1">
    <property type="protein sequence ID" value="PPA40075.1"/>
    <property type="gene ID" value="WBGene00278444"/>
</dbReference>
<evidence type="ECO:0000256" key="3">
    <source>
        <dbReference type="SAM" id="MobiDB-lite"/>
    </source>
</evidence>
<dbReference type="Proteomes" id="UP000005239">
    <property type="component" value="Unassembled WGS sequence"/>
</dbReference>
<dbReference type="Gene3D" id="2.30.29.30">
    <property type="entry name" value="Pleckstrin-homology domain (PH domain)/Phosphotyrosine-binding domain (PTB)"/>
    <property type="match status" value="2"/>
</dbReference>
<feature type="compositionally biased region" description="Basic and acidic residues" evidence="3">
    <location>
        <begin position="515"/>
        <end position="533"/>
    </location>
</feature>
<dbReference type="PANTHER" id="PTHR14058">
    <property type="entry name" value="AMYLOID BETA A4 PRECURSOR PROTEIN-BINDING FAMILY B"/>
    <property type="match status" value="1"/>
</dbReference>
<evidence type="ECO:0000313" key="5">
    <source>
        <dbReference type="Proteomes" id="UP000005239"/>
    </source>
</evidence>
<dbReference type="InterPro" id="IPR011993">
    <property type="entry name" value="PH-like_dom_sf"/>
</dbReference>
<keyword evidence="2" id="KW-0067">ATP-binding</keyword>
<dbReference type="Pfam" id="PF00640">
    <property type="entry name" value="PID"/>
    <property type="match status" value="1"/>
</dbReference>
<dbReference type="PANTHER" id="PTHR14058:SF8">
    <property type="entry name" value="PROTEIN FE65 HOMOLOG"/>
    <property type="match status" value="1"/>
</dbReference>
<evidence type="ECO:0000256" key="2">
    <source>
        <dbReference type="RuleBase" id="RU003785"/>
    </source>
</evidence>
<dbReference type="CDD" id="cd01271">
    <property type="entry name" value="PTB2_Fe65"/>
    <property type="match status" value="1"/>
</dbReference>
<dbReference type="PROSITE" id="PS50020">
    <property type="entry name" value="WW_DOMAIN_2"/>
    <property type="match status" value="1"/>
</dbReference>
<dbReference type="InterPro" id="IPR036236">
    <property type="entry name" value="Znf_C2H2_sf"/>
</dbReference>
<evidence type="ECO:0000256" key="1">
    <source>
        <dbReference type="ARBA" id="ARBA00022737"/>
    </source>
</evidence>
<dbReference type="InterPro" id="IPR039576">
    <property type="entry name" value="APBB1/2/3"/>
</dbReference>
<dbReference type="GO" id="GO:0001540">
    <property type="term" value="F:amyloid-beta binding"/>
    <property type="evidence" value="ECO:0000318"/>
    <property type="project" value="GO_Central"/>
</dbReference>
<dbReference type="GO" id="GO:0052381">
    <property type="term" value="F:tRNA dimethylallyltransferase activity"/>
    <property type="evidence" value="ECO:0007669"/>
    <property type="project" value="InterPro"/>
</dbReference>
<dbReference type="SUPFAM" id="SSF51045">
    <property type="entry name" value="WW domain"/>
    <property type="match status" value="1"/>
</dbReference>
<dbReference type="GO" id="GO:0006355">
    <property type="term" value="P:regulation of DNA-templated transcription"/>
    <property type="evidence" value="ECO:0000318"/>
    <property type="project" value="GO_Central"/>
</dbReference>
<dbReference type="InterPro" id="IPR018022">
    <property type="entry name" value="IPT"/>
</dbReference>
<keyword evidence="1" id="KW-0677">Repeat</keyword>
<evidence type="ECO:0000313" key="4">
    <source>
        <dbReference type="EnsemblMetazoa" id="PPA40075.1"/>
    </source>
</evidence>
<dbReference type="SMART" id="SM00462">
    <property type="entry name" value="PTB"/>
    <property type="match status" value="2"/>
</dbReference>
<dbReference type="HAMAP" id="MF_00185">
    <property type="entry name" value="IPP_trans"/>
    <property type="match status" value="1"/>
</dbReference>
<dbReference type="InterPro" id="IPR027417">
    <property type="entry name" value="P-loop_NTPase"/>
</dbReference>
<accession>A0A2A6BWA7</accession>
<dbReference type="FunFam" id="2.30.29.30:FF:000317">
    <property type="entry name" value="Amyloid beta A4 protein-binding family B member"/>
    <property type="match status" value="1"/>
</dbReference>
<dbReference type="GO" id="GO:0060090">
    <property type="term" value="F:molecular adaptor activity"/>
    <property type="evidence" value="ECO:0000318"/>
    <property type="project" value="GO_Central"/>
</dbReference>
<reference evidence="5" key="1">
    <citation type="journal article" date="2008" name="Nat. Genet.">
        <title>The Pristionchus pacificus genome provides a unique perspective on nematode lifestyle and parasitism.</title>
        <authorList>
            <person name="Dieterich C."/>
            <person name="Clifton S.W."/>
            <person name="Schuster L.N."/>
            <person name="Chinwalla A."/>
            <person name="Delehaunty K."/>
            <person name="Dinkelacker I."/>
            <person name="Fulton L."/>
            <person name="Fulton R."/>
            <person name="Godfrey J."/>
            <person name="Minx P."/>
            <person name="Mitreva M."/>
            <person name="Roeseler W."/>
            <person name="Tian H."/>
            <person name="Witte H."/>
            <person name="Yang S.P."/>
            <person name="Wilson R.K."/>
            <person name="Sommer R.J."/>
        </authorList>
    </citation>
    <scope>NUCLEOTIDE SEQUENCE [LARGE SCALE GENOMIC DNA]</scope>
    <source>
        <strain evidence="5">PS312</strain>
    </source>
</reference>
<feature type="region of interest" description="Disordered" evidence="3">
    <location>
        <begin position="698"/>
        <end position="750"/>
    </location>
</feature>
<dbReference type="InterPro" id="IPR013087">
    <property type="entry name" value="Znf_C2H2_type"/>
</dbReference>
<dbReference type="InterPro" id="IPR001202">
    <property type="entry name" value="WW_dom"/>
</dbReference>
<comment type="similarity">
    <text evidence="2">Belongs to the IPP transferase family.</text>
</comment>
<dbReference type="FunFam" id="2.30.29.30:FF:000034">
    <property type="entry name" value="amyloid beta A4 precursor protein-binding family B member 2"/>
    <property type="match status" value="1"/>
</dbReference>
<dbReference type="Gene3D" id="1.10.20.140">
    <property type="match status" value="1"/>
</dbReference>
<keyword evidence="2" id="KW-0808">Transferase</keyword>
<accession>A0A8R1UTE4</accession>
<dbReference type="CDD" id="cd00201">
    <property type="entry name" value="WW"/>
    <property type="match status" value="1"/>
</dbReference>
<keyword evidence="2" id="KW-0547">Nucleotide-binding</keyword>
<dbReference type="SUPFAM" id="SSF50729">
    <property type="entry name" value="PH domain-like"/>
    <property type="match status" value="2"/>
</dbReference>
<dbReference type="AlphaFoldDB" id="A0A2A6BWA7"/>
<dbReference type="Pfam" id="PF01715">
    <property type="entry name" value="IPPT"/>
    <property type="match status" value="1"/>
</dbReference>
<dbReference type="InterPro" id="IPR006020">
    <property type="entry name" value="PTB/PI_dom"/>
</dbReference>
<dbReference type="GO" id="GO:0005737">
    <property type="term" value="C:cytoplasm"/>
    <property type="evidence" value="ECO:0000318"/>
    <property type="project" value="GO_Central"/>
</dbReference>
<proteinExistence type="inferred from homology"/>
<dbReference type="NCBIfam" id="TIGR00174">
    <property type="entry name" value="miaA"/>
    <property type="match status" value="1"/>
</dbReference>
<feature type="region of interest" description="Disordered" evidence="3">
    <location>
        <begin position="515"/>
        <end position="542"/>
    </location>
</feature>
<feature type="region of interest" description="Disordered" evidence="3">
    <location>
        <begin position="420"/>
        <end position="455"/>
    </location>
</feature>
<dbReference type="PROSITE" id="PS01179">
    <property type="entry name" value="PID"/>
    <property type="match status" value="2"/>
</dbReference>
<dbReference type="GO" id="GO:0005524">
    <property type="term" value="F:ATP binding"/>
    <property type="evidence" value="ECO:0007669"/>
    <property type="project" value="UniProtKB-KW"/>
</dbReference>
<name>A0A2A6BWA7_PRIPA</name>
<protein>
    <submittedName>
        <fullName evidence="4">Feh-1</fullName>
    </submittedName>
</protein>